<dbReference type="SUPFAM" id="SSF55874">
    <property type="entry name" value="ATPase domain of HSP90 chaperone/DNA topoisomerase II/histidine kinase"/>
    <property type="match status" value="1"/>
</dbReference>
<keyword evidence="2" id="KW-0597">Phosphoprotein</keyword>
<dbReference type="CDD" id="cd16917">
    <property type="entry name" value="HATPase_UhpB-NarQ-NarX-like"/>
    <property type="match status" value="1"/>
</dbReference>
<feature type="coiled-coil region" evidence="6">
    <location>
        <begin position="207"/>
        <end position="234"/>
    </location>
</feature>
<evidence type="ECO:0000256" key="1">
    <source>
        <dbReference type="ARBA" id="ARBA00004370"/>
    </source>
</evidence>
<feature type="transmembrane region" description="Helical" evidence="7">
    <location>
        <begin position="7"/>
        <end position="28"/>
    </location>
</feature>
<dbReference type="RefSeq" id="WP_091711741.1">
    <property type="nucleotide sequence ID" value="NZ_FOSH01000003.1"/>
</dbReference>
<dbReference type="AlphaFoldDB" id="A0A1I3VML6"/>
<proteinExistence type="predicted"/>
<sequence length="439" mass="49278">MSLRGLINLRIVISVLVIILLGASLAVWQARESVRDEVTSSYNLALQMVEFGLNQFTRDEHTESEWLEQISRLRETRHLQIAIFDQAGNETMLTGEKSHTADEPPPQWFIDAVMMDSISSAYEIKLPNDAIKRIVISADPMDEIHEAWRESLVYFWSIVLMLGIIFLAINVVFHSMLSAVKTILSGLKTVESGNYEQRLPRFRISEFDAIAAEINNLTSALNAARQNNQALARHTMHIQENERRHMSRELHDEMGQSLTAVKAMAVVAKQSDSKVQSIADSIIDICNHLSGVVRSMMRTLHPLSLTDLGLVATLTDLVGEWKRRQPSLDIHLNYDNSIDDLDEEVAIHVYRIVQECLTNVVRHAQANLANISVRQSLVQQKKWVVIQVSDDGIGGSSSGEGFGVLAMRERVESMGGLFMFESSPDDGVTVTARMPFIEK</sequence>
<evidence type="ECO:0000256" key="4">
    <source>
        <dbReference type="ARBA" id="ARBA00022777"/>
    </source>
</evidence>
<dbReference type="STRING" id="45496.SAMN04488079_103107"/>
<dbReference type="InterPro" id="IPR011712">
    <property type="entry name" value="Sig_transdc_His_kin_sub3_dim/P"/>
</dbReference>
<keyword evidence="10" id="KW-1185">Reference proteome</keyword>
<keyword evidence="6" id="KW-0175">Coiled coil</keyword>
<dbReference type="EMBL" id="FOSH01000003">
    <property type="protein sequence ID" value="SFJ96233.1"/>
    <property type="molecule type" value="Genomic_DNA"/>
</dbReference>
<dbReference type="InterPro" id="IPR036890">
    <property type="entry name" value="HATPase_C_sf"/>
</dbReference>
<dbReference type="OrthoDB" id="9811306at2"/>
<protein>
    <submittedName>
        <fullName evidence="9">Two-component system, NarL family, sensor histidine kinase UhpB</fullName>
    </submittedName>
</protein>
<dbReference type="GO" id="GO:0046983">
    <property type="term" value="F:protein dimerization activity"/>
    <property type="evidence" value="ECO:0007669"/>
    <property type="project" value="InterPro"/>
</dbReference>
<dbReference type="SMART" id="SM00387">
    <property type="entry name" value="HATPase_c"/>
    <property type="match status" value="1"/>
</dbReference>
<accession>A0A1I3VML6</accession>
<feature type="domain" description="HAMP" evidence="8">
    <location>
        <begin position="174"/>
        <end position="226"/>
    </location>
</feature>
<evidence type="ECO:0000256" key="3">
    <source>
        <dbReference type="ARBA" id="ARBA00022679"/>
    </source>
</evidence>
<dbReference type="GO" id="GO:0016020">
    <property type="term" value="C:membrane"/>
    <property type="evidence" value="ECO:0007669"/>
    <property type="project" value="UniProtKB-SubCell"/>
</dbReference>
<dbReference type="InterPro" id="IPR050482">
    <property type="entry name" value="Sensor_HK_TwoCompSys"/>
</dbReference>
<reference evidence="10" key="1">
    <citation type="submission" date="2016-10" db="EMBL/GenBank/DDBJ databases">
        <authorList>
            <person name="Varghese N."/>
            <person name="Submissions S."/>
        </authorList>
    </citation>
    <scope>NUCLEOTIDE SEQUENCE [LARGE SCALE GENOMIC DNA]</scope>
    <source>
        <strain evidence="10">DSM 11578</strain>
    </source>
</reference>
<feature type="transmembrane region" description="Helical" evidence="7">
    <location>
        <begin position="153"/>
        <end position="173"/>
    </location>
</feature>
<dbReference type="InterPro" id="IPR032244">
    <property type="entry name" value="LapD_MoxY_N"/>
</dbReference>
<dbReference type="InterPro" id="IPR003594">
    <property type="entry name" value="HATPase_dom"/>
</dbReference>
<name>A0A1I3VML6_9GAMM</name>
<dbReference type="Gene3D" id="1.20.5.1930">
    <property type="match status" value="1"/>
</dbReference>
<evidence type="ECO:0000313" key="9">
    <source>
        <dbReference type="EMBL" id="SFJ96233.1"/>
    </source>
</evidence>
<dbReference type="PANTHER" id="PTHR24421">
    <property type="entry name" value="NITRATE/NITRITE SENSOR PROTEIN NARX-RELATED"/>
    <property type="match status" value="1"/>
</dbReference>
<keyword evidence="7" id="KW-0812">Transmembrane</keyword>
<keyword evidence="7" id="KW-1133">Transmembrane helix</keyword>
<dbReference type="Pfam" id="PF02518">
    <property type="entry name" value="HATPase_c"/>
    <property type="match status" value="1"/>
</dbReference>
<keyword evidence="5" id="KW-0902">Two-component regulatory system</keyword>
<dbReference type="Proteomes" id="UP000198924">
    <property type="component" value="Unassembled WGS sequence"/>
</dbReference>
<evidence type="ECO:0000256" key="5">
    <source>
        <dbReference type="ARBA" id="ARBA00023012"/>
    </source>
</evidence>
<dbReference type="PANTHER" id="PTHR24421:SF58">
    <property type="entry name" value="SIGNAL TRANSDUCTION HISTIDINE-PROTEIN KINASE_PHOSPHATASE UHPB"/>
    <property type="match status" value="1"/>
</dbReference>
<dbReference type="Gene3D" id="3.30.565.10">
    <property type="entry name" value="Histidine kinase-like ATPase, C-terminal domain"/>
    <property type="match status" value="1"/>
</dbReference>
<keyword evidence="3" id="KW-0808">Transferase</keyword>
<dbReference type="GO" id="GO:0000155">
    <property type="term" value="F:phosphorelay sensor kinase activity"/>
    <property type="evidence" value="ECO:0007669"/>
    <property type="project" value="InterPro"/>
</dbReference>
<evidence type="ECO:0000256" key="7">
    <source>
        <dbReference type="SAM" id="Phobius"/>
    </source>
</evidence>
<organism evidence="9 10">
    <name type="scientific">Methylophaga sulfidovorans</name>
    <dbReference type="NCBI Taxonomy" id="45496"/>
    <lineage>
        <taxon>Bacteria</taxon>
        <taxon>Pseudomonadati</taxon>
        <taxon>Pseudomonadota</taxon>
        <taxon>Gammaproteobacteria</taxon>
        <taxon>Thiotrichales</taxon>
        <taxon>Piscirickettsiaceae</taxon>
        <taxon>Methylophaga</taxon>
    </lineage>
</organism>
<dbReference type="Pfam" id="PF07730">
    <property type="entry name" value="HisKA_3"/>
    <property type="match status" value="1"/>
</dbReference>
<evidence type="ECO:0000256" key="2">
    <source>
        <dbReference type="ARBA" id="ARBA00022553"/>
    </source>
</evidence>
<evidence type="ECO:0000313" key="10">
    <source>
        <dbReference type="Proteomes" id="UP000198924"/>
    </source>
</evidence>
<comment type="subcellular location">
    <subcellularLocation>
        <location evidence="1">Membrane</location>
    </subcellularLocation>
</comment>
<keyword evidence="7" id="KW-0472">Membrane</keyword>
<dbReference type="InterPro" id="IPR003660">
    <property type="entry name" value="HAMP_dom"/>
</dbReference>
<evidence type="ECO:0000256" key="6">
    <source>
        <dbReference type="SAM" id="Coils"/>
    </source>
</evidence>
<evidence type="ECO:0000259" key="8">
    <source>
        <dbReference type="PROSITE" id="PS50885"/>
    </source>
</evidence>
<gene>
    <name evidence="9" type="ORF">SAMN04488079_103107</name>
</gene>
<dbReference type="Pfam" id="PF16448">
    <property type="entry name" value="LapD_MoxY_N"/>
    <property type="match status" value="1"/>
</dbReference>
<dbReference type="PROSITE" id="PS50885">
    <property type="entry name" value="HAMP"/>
    <property type="match status" value="1"/>
</dbReference>
<keyword evidence="4 9" id="KW-0418">Kinase</keyword>